<reference evidence="5 6" key="1">
    <citation type="submission" date="2019-09" db="EMBL/GenBank/DDBJ databases">
        <authorList>
            <person name="Chen X.-Y."/>
        </authorList>
    </citation>
    <scope>NUCLEOTIDE SEQUENCE [LARGE SCALE GENOMIC DNA]</scope>
    <source>
        <strain evidence="5 6">NY5</strain>
    </source>
</reference>
<evidence type="ECO:0000313" key="6">
    <source>
        <dbReference type="Proteomes" id="UP000323708"/>
    </source>
</evidence>
<dbReference type="Pfam" id="PF00392">
    <property type="entry name" value="GntR"/>
    <property type="match status" value="1"/>
</dbReference>
<dbReference type="EMBL" id="VTUX01000001">
    <property type="protein sequence ID" value="KAA1194186.1"/>
    <property type="molecule type" value="Genomic_DNA"/>
</dbReference>
<keyword evidence="2" id="KW-0238">DNA-binding</keyword>
<dbReference type="SUPFAM" id="SSF46785">
    <property type="entry name" value="Winged helix' DNA-binding domain"/>
    <property type="match status" value="1"/>
</dbReference>
<dbReference type="GO" id="GO:0003677">
    <property type="term" value="F:DNA binding"/>
    <property type="evidence" value="ECO:0007669"/>
    <property type="project" value="UniProtKB-KW"/>
</dbReference>
<feature type="domain" description="HTH gntR-type" evidence="4">
    <location>
        <begin position="4"/>
        <end position="71"/>
    </location>
</feature>
<dbReference type="PANTHER" id="PTHR43537:SF20">
    <property type="entry name" value="HTH-TYPE TRANSCRIPTIONAL REPRESSOR GLAR"/>
    <property type="match status" value="1"/>
</dbReference>
<dbReference type="SMART" id="SM00345">
    <property type="entry name" value="HTH_GNTR"/>
    <property type="match status" value="1"/>
</dbReference>
<evidence type="ECO:0000313" key="5">
    <source>
        <dbReference type="EMBL" id="KAA1194186.1"/>
    </source>
</evidence>
<dbReference type="Proteomes" id="UP000323708">
    <property type="component" value="Unassembled WGS sequence"/>
</dbReference>
<dbReference type="CDD" id="cd07377">
    <property type="entry name" value="WHTH_GntR"/>
    <property type="match status" value="1"/>
</dbReference>
<dbReference type="Gene3D" id="1.10.10.10">
    <property type="entry name" value="Winged helix-like DNA-binding domain superfamily/Winged helix DNA-binding domain"/>
    <property type="match status" value="1"/>
</dbReference>
<dbReference type="InterPro" id="IPR011711">
    <property type="entry name" value="GntR_C"/>
</dbReference>
<dbReference type="AlphaFoldDB" id="A0A5B0X4F9"/>
<evidence type="ECO:0000256" key="3">
    <source>
        <dbReference type="ARBA" id="ARBA00023163"/>
    </source>
</evidence>
<evidence type="ECO:0000256" key="2">
    <source>
        <dbReference type="ARBA" id="ARBA00023125"/>
    </source>
</evidence>
<comment type="caution">
    <text evidence="5">The sequence shown here is derived from an EMBL/GenBank/DDBJ whole genome shotgun (WGS) entry which is preliminary data.</text>
</comment>
<keyword evidence="3" id="KW-0804">Transcription</keyword>
<dbReference type="InterPro" id="IPR000524">
    <property type="entry name" value="Tscrpt_reg_HTH_GntR"/>
</dbReference>
<evidence type="ECO:0000259" key="4">
    <source>
        <dbReference type="PROSITE" id="PS50949"/>
    </source>
</evidence>
<dbReference type="GO" id="GO:0003700">
    <property type="term" value="F:DNA-binding transcription factor activity"/>
    <property type="evidence" value="ECO:0007669"/>
    <property type="project" value="InterPro"/>
</dbReference>
<sequence length="223" mass="25606">MEAKTLTDQAYQQLREDIVHGRFGPGDKLGIELLKRTYGVGATPLREALYRLSSDGFVLVQGQRGFRVSEMSPEELEDITDLRVVLEGMALTQSVENSDDDWESRVVAAFHHLTKAEMQAEPDLQEWEVRNREFHLALVSCCHSPWLMRFHEILYDQHKRYRNLARIDRASRRNVHEEHTAICDAALAKDVSALCAANEQHIRRTAEITKKLLQENLEVAQKA</sequence>
<dbReference type="PROSITE" id="PS50949">
    <property type="entry name" value="HTH_GNTR"/>
    <property type="match status" value="1"/>
</dbReference>
<dbReference type="RefSeq" id="WP_149609655.1">
    <property type="nucleotide sequence ID" value="NZ_VTUX01000001.1"/>
</dbReference>
<dbReference type="SMART" id="SM00895">
    <property type="entry name" value="FCD"/>
    <property type="match status" value="1"/>
</dbReference>
<keyword evidence="6" id="KW-1185">Reference proteome</keyword>
<dbReference type="Pfam" id="PF07729">
    <property type="entry name" value="FCD"/>
    <property type="match status" value="1"/>
</dbReference>
<dbReference type="InterPro" id="IPR008920">
    <property type="entry name" value="TF_FadR/GntR_C"/>
</dbReference>
<dbReference type="PANTHER" id="PTHR43537">
    <property type="entry name" value="TRANSCRIPTIONAL REGULATOR, GNTR FAMILY"/>
    <property type="match status" value="1"/>
</dbReference>
<dbReference type="SUPFAM" id="SSF48008">
    <property type="entry name" value="GntR ligand-binding domain-like"/>
    <property type="match status" value="1"/>
</dbReference>
<dbReference type="InterPro" id="IPR036390">
    <property type="entry name" value="WH_DNA-bd_sf"/>
</dbReference>
<dbReference type="Gene3D" id="1.20.120.530">
    <property type="entry name" value="GntR ligand-binding domain-like"/>
    <property type="match status" value="1"/>
</dbReference>
<gene>
    <name evidence="5" type="ORF">F0M18_01755</name>
</gene>
<organism evidence="5 6">
    <name type="scientific">Pseudohalioglobus sediminis</name>
    <dbReference type="NCBI Taxonomy" id="2606449"/>
    <lineage>
        <taxon>Bacteria</taxon>
        <taxon>Pseudomonadati</taxon>
        <taxon>Pseudomonadota</taxon>
        <taxon>Gammaproteobacteria</taxon>
        <taxon>Cellvibrionales</taxon>
        <taxon>Halieaceae</taxon>
        <taxon>Pseudohalioglobus</taxon>
    </lineage>
</organism>
<proteinExistence type="predicted"/>
<name>A0A5B0X4F9_9GAMM</name>
<dbReference type="InterPro" id="IPR036388">
    <property type="entry name" value="WH-like_DNA-bd_sf"/>
</dbReference>
<evidence type="ECO:0000256" key="1">
    <source>
        <dbReference type="ARBA" id="ARBA00023015"/>
    </source>
</evidence>
<keyword evidence="1" id="KW-0805">Transcription regulation</keyword>
<accession>A0A5B0X4F9</accession>
<protein>
    <submittedName>
        <fullName evidence="5">FCD domain-containing protein</fullName>
    </submittedName>
</protein>